<dbReference type="GO" id="GO:0006508">
    <property type="term" value="P:proteolysis"/>
    <property type="evidence" value="ECO:0007669"/>
    <property type="project" value="UniProtKB-KW"/>
</dbReference>
<evidence type="ECO:0000256" key="4">
    <source>
        <dbReference type="SAM" id="SignalP"/>
    </source>
</evidence>
<dbReference type="GO" id="GO:0004252">
    <property type="term" value="F:serine-type endopeptidase activity"/>
    <property type="evidence" value="ECO:0007669"/>
    <property type="project" value="InterPro"/>
</dbReference>
<dbReference type="Proteomes" id="UP000030764">
    <property type="component" value="Unassembled WGS sequence"/>
</dbReference>
<dbReference type="CDD" id="cd00190">
    <property type="entry name" value="Tryp_SPc"/>
    <property type="match status" value="2"/>
</dbReference>
<evidence type="ECO:0000313" key="6">
    <source>
        <dbReference type="EMBL" id="KFD56020.1"/>
    </source>
</evidence>
<dbReference type="InterPro" id="IPR001254">
    <property type="entry name" value="Trypsin_dom"/>
</dbReference>
<keyword evidence="1" id="KW-1015">Disulfide bond</keyword>
<keyword evidence="3" id="KW-0378">Hydrolase</keyword>
<dbReference type="PROSITE" id="PS50240">
    <property type="entry name" value="TRYPSIN_DOM"/>
    <property type="match status" value="2"/>
</dbReference>
<proteinExistence type="inferred from homology"/>
<comment type="similarity">
    <text evidence="2">Belongs to the peptidase S1 family. CLIP subfamily.</text>
</comment>
<reference evidence="6 7" key="1">
    <citation type="journal article" date="2014" name="Nat. Genet.">
        <title>Genome and transcriptome of the porcine whipworm Trichuris suis.</title>
        <authorList>
            <person name="Jex A.R."/>
            <person name="Nejsum P."/>
            <person name="Schwarz E.M."/>
            <person name="Hu L."/>
            <person name="Young N.D."/>
            <person name="Hall R.S."/>
            <person name="Korhonen P.K."/>
            <person name="Liao S."/>
            <person name="Thamsborg S."/>
            <person name="Xia J."/>
            <person name="Xu P."/>
            <person name="Wang S."/>
            <person name="Scheerlinck J.P."/>
            <person name="Hofmann A."/>
            <person name="Sternberg P.W."/>
            <person name="Wang J."/>
            <person name="Gasser R.B."/>
        </authorList>
    </citation>
    <scope>NUCLEOTIDE SEQUENCE [LARGE SCALE GENOMIC DNA]</scope>
    <source>
        <strain evidence="6">DCEP-RM93M</strain>
    </source>
</reference>
<dbReference type="InterPro" id="IPR009003">
    <property type="entry name" value="Peptidase_S1_PA"/>
</dbReference>
<dbReference type="EMBL" id="KL363196">
    <property type="protein sequence ID" value="KFD56020.1"/>
    <property type="molecule type" value="Genomic_DNA"/>
</dbReference>
<accession>A0A085MFM4</accession>
<dbReference type="PROSITE" id="PS00135">
    <property type="entry name" value="TRYPSIN_SER"/>
    <property type="match status" value="1"/>
</dbReference>
<keyword evidence="4" id="KW-0732">Signal</keyword>
<keyword evidence="3" id="KW-0645">Protease</keyword>
<dbReference type="InterPro" id="IPR018114">
    <property type="entry name" value="TRYPSIN_HIS"/>
</dbReference>
<evidence type="ECO:0000256" key="1">
    <source>
        <dbReference type="ARBA" id="ARBA00023157"/>
    </source>
</evidence>
<dbReference type="PRINTS" id="PR00722">
    <property type="entry name" value="CHYMOTRYPSIN"/>
</dbReference>
<keyword evidence="7" id="KW-1185">Reference proteome</keyword>
<name>A0A085MFM4_9BILA</name>
<dbReference type="SMART" id="SM00020">
    <property type="entry name" value="Tryp_SPc"/>
    <property type="match status" value="2"/>
</dbReference>
<dbReference type="PANTHER" id="PTHR24257">
    <property type="entry name" value="CHYMOTRYPSIN-LIKE ELASTASE FAMILY MEMBER"/>
    <property type="match status" value="1"/>
</dbReference>
<evidence type="ECO:0000256" key="3">
    <source>
        <dbReference type="RuleBase" id="RU363034"/>
    </source>
</evidence>
<dbReference type="Pfam" id="PF00089">
    <property type="entry name" value="Trypsin"/>
    <property type="match status" value="5"/>
</dbReference>
<evidence type="ECO:0000256" key="2">
    <source>
        <dbReference type="ARBA" id="ARBA00024195"/>
    </source>
</evidence>
<dbReference type="InterPro" id="IPR050850">
    <property type="entry name" value="Peptidase_S1_Elastase_sf"/>
</dbReference>
<feature type="domain" description="Peptidase S1" evidence="5">
    <location>
        <begin position="57"/>
        <end position="341"/>
    </location>
</feature>
<dbReference type="InterPro" id="IPR001314">
    <property type="entry name" value="Peptidase_S1A"/>
</dbReference>
<organism evidence="6 7">
    <name type="scientific">Trichuris suis</name>
    <name type="common">pig whipworm</name>
    <dbReference type="NCBI Taxonomy" id="68888"/>
    <lineage>
        <taxon>Eukaryota</taxon>
        <taxon>Metazoa</taxon>
        <taxon>Ecdysozoa</taxon>
        <taxon>Nematoda</taxon>
        <taxon>Enoplea</taxon>
        <taxon>Dorylaimia</taxon>
        <taxon>Trichinellida</taxon>
        <taxon>Trichuridae</taxon>
        <taxon>Trichuris</taxon>
    </lineage>
</organism>
<dbReference type="Gene3D" id="2.40.10.10">
    <property type="entry name" value="Trypsin-like serine proteases"/>
    <property type="match status" value="2"/>
</dbReference>
<dbReference type="PANTHER" id="PTHR24257:SF17">
    <property type="match status" value="1"/>
</dbReference>
<feature type="signal peptide" evidence="4">
    <location>
        <begin position="1"/>
        <end position="37"/>
    </location>
</feature>
<dbReference type="InterPro" id="IPR033116">
    <property type="entry name" value="TRYPSIN_SER"/>
</dbReference>
<protein>
    <recommendedName>
        <fullName evidence="5">Peptidase S1 domain-containing protein</fullName>
    </recommendedName>
</protein>
<feature type="domain" description="Peptidase S1" evidence="5">
    <location>
        <begin position="336"/>
        <end position="672"/>
    </location>
</feature>
<gene>
    <name evidence="6" type="ORF">M513_03144</name>
</gene>
<evidence type="ECO:0000259" key="5">
    <source>
        <dbReference type="PROSITE" id="PS50240"/>
    </source>
</evidence>
<feature type="chain" id="PRO_5001795210" description="Peptidase S1 domain-containing protein" evidence="4">
    <location>
        <begin position="38"/>
        <end position="684"/>
    </location>
</feature>
<evidence type="ECO:0000313" key="7">
    <source>
        <dbReference type="Proteomes" id="UP000030764"/>
    </source>
</evidence>
<dbReference type="SUPFAM" id="SSF50494">
    <property type="entry name" value="Trypsin-like serine proteases"/>
    <property type="match status" value="2"/>
</dbReference>
<dbReference type="FunFam" id="2.40.10.10:FF:000002">
    <property type="entry name" value="Transmembrane protease serine"/>
    <property type="match status" value="1"/>
</dbReference>
<dbReference type="GO" id="GO:0005615">
    <property type="term" value="C:extracellular space"/>
    <property type="evidence" value="ECO:0007669"/>
    <property type="project" value="TreeGrafter"/>
</dbReference>
<dbReference type="AlphaFoldDB" id="A0A085MFM4"/>
<dbReference type="InterPro" id="IPR043504">
    <property type="entry name" value="Peptidase_S1_PA_chymotrypsin"/>
</dbReference>
<dbReference type="PROSITE" id="PS00134">
    <property type="entry name" value="TRYPSIN_HIS"/>
    <property type="match status" value="1"/>
</dbReference>
<sequence>MTPQIPLAGANSRTGRMNCALFVFICSVIEFSGFCEAACGVPYFKPFLPKSSGQNRILNGIEARKHSHPWQALVYVQFGKYKKKCGGSLIDWGSTNASDLVLTAAHCLMDSAVLDAKYELIGEIKFYYKRWRKKDKYVGVPLVNASQVHVLLGVHDVNVADENVQKLAVVGLAVADYHQYSDREDVALLKLERKVGYNEFIQGICLPSPKERLPAKEHPCYVTGWGFLNANKTQGKRLQQIEVHIFKNSKCIWLPDIKRSFCAGSETENIGTCSGDSGGPLTCQKDGKFVLYGVVSFSATPICSSKEDPTVFAKAICGEPYFKPILLAKTFAHNRIRNGIEARRHSHPWQAFVRVRFGKFRKECGGSLIDWGSSNASDLVLTAAHCLMDRFSLFCFSDVPYANKSLTEEIKFHYKRWRLKGKYVGVPLANPSHVRVYLGVHEIHVPSENMKKLPVIGLAIGHYHQYSRREDIALLKLKRKVGYNKYIQGICLPSPEEDLPGQELPCYVTGWGFLDDGSKRTTLKAQLELNKSFVPRNALYPYDCMYLLIELSVVRGEEETGYMYLLEHVRAMLVGNMTVENKLQQIEVQVFKNSKCTPQMDRKTMFCAGSKTENVGACVGDSGGPLSCQKDGKFILYGVVSFTMARICSTMEHPTVFAKVPAFLKWMEKEISEFSRDTENLKIH</sequence>
<keyword evidence="3" id="KW-0720">Serine protease</keyword>